<evidence type="ECO:0000313" key="7">
    <source>
        <dbReference type="Proteomes" id="UP000265140"/>
    </source>
</evidence>
<comment type="similarity">
    <text evidence="1">Belongs to the ANKRD34 family.</text>
</comment>
<sequence length="525" mass="56704">MEDTTEVRTDGNSLLKAVFLSRLRLTRLLLEGGAYINESNERGETPLMVACRTRHTDAQSVPKHKMVRYLLENGADPNIQDKTGKTALMHACLEQAGADVLSLLLESGADPSLDDHSGSSALVYAVNAGDKEALKVLLDACKAKGKEVIIITMDKLPSGRQLTKQYLNVPPPPDLEERLHYTPGSAACCMSPSEIQLRTPPQGSSAASPQPGSPLFGLREHQHHVGGSGTTIPSSVGAGTSQPGSPTREPSPLRGPGVAKLLHLHQTEELRDITPEEELYFRVNGLVLSESGRAGPGTHVTAARKQSIESKEATGLLRALEQVIIITRIKTFKMCGYGALDKTAQNCCLPNLAVSSLKNVVRRRNIGMDHYSSDSQLPQFGHRSHLECNDSSRSTGGAVGGSEKRKLVTSRSSTLSGSRESLESATQRRVPANLERRGSGALLLDHISHTRPGYLPPLNPHAPIPDIGSNLMSNSPNLSGMPVSKPLVPCAPSFPRDLNAKMTLLRRHSMQTEQIKQLVNFEELQ</sequence>
<dbReference type="Ensembl" id="ENSELUT00000009838.3">
    <property type="protein sequence ID" value="ENSELUP00000029835.1"/>
    <property type="gene ID" value="ENSELUG00000006938.3"/>
</dbReference>
<feature type="compositionally biased region" description="Low complexity" evidence="5">
    <location>
        <begin position="200"/>
        <end position="214"/>
    </location>
</feature>
<dbReference type="PANTHER" id="PTHR24156">
    <property type="entry name" value="ANK_REP_REGION DOMAIN-CONTAINING PROTEIN"/>
    <property type="match status" value="1"/>
</dbReference>
<feature type="compositionally biased region" description="Polar residues" evidence="5">
    <location>
        <begin position="230"/>
        <end position="245"/>
    </location>
</feature>
<feature type="compositionally biased region" description="Low complexity" evidence="5">
    <location>
        <begin position="409"/>
        <end position="419"/>
    </location>
</feature>
<keyword evidence="2" id="KW-0677">Repeat</keyword>
<dbReference type="AlphaFoldDB" id="A0A3P8ZMF7"/>
<dbReference type="PANTHER" id="PTHR24156:SF1">
    <property type="entry name" value="ANKYRIN REPEAT DOMAIN-CONTAINING PROTEIN 34B"/>
    <property type="match status" value="1"/>
</dbReference>
<dbReference type="PROSITE" id="PS50088">
    <property type="entry name" value="ANK_REPEAT"/>
    <property type="match status" value="2"/>
</dbReference>
<dbReference type="InParanoid" id="A0A3P8ZMF7"/>
<feature type="repeat" description="ANK" evidence="4">
    <location>
        <begin position="83"/>
        <end position="116"/>
    </location>
</feature>
<dbReference type="Proteomes" id="UP000265140">
    <property type="component" value="Chromosome 13"/>
</dbReference>
<dbReference type="SUPFAM" id="SSF48403">
    <property type="entry name" value="Ankyrin repeat"/>
    <property type="match status" value="1"/>
</dbReference>
<dbReference type="InterPro" id="IPR002110">
    <property type="entry name" value="Ankyrin_rpt"/>
</dbReference>
<dbReference type="InterPro" id="IPR042637">
    <property type="entry name" value="AN34A/B/C"/>
</dbReference>
<feature type="region of interest" description="Disordered" evidence="5">
    <location>
        <begin position="371"/>
        <end position="431"/>
    </location>
</feature>
<evidence type="ECO:0000313" key="6">
    <source>
        <dbReference type="Ensembl" id="ENSELUP00000029835.1"/>
    </source>
</evidence>
<reference evidence="6" key="3">
    <citation type="submission" date="2025-08" db="UniProtKB">
        <authorList>
            <consortium name="Ensembl"/>
        </authorList>
    </citation>
    <scope>IDENTIFICATION</scope>
</reference>
<feature type="region of interest" description="Disordered" evidence="5">
    <location>
        <begin position="195"/>
        <end position="257"/>
    </location>
</feature>
<reference evidence="7" key="1">
    <citation type="journal article" date="2014" name="PLoS ONE">
        <title>The genome and linkage map of the northern pike (Esox lucius): conserved synteny revealed between the salmonid sister group and the Neoteleostei.</title>
        <authorList>
            <person name="Rondeau E.B."/>
            <person name="Minkley D.R."/>
            <person name="Leong J.S."/>
            <person name="Messmer A.M."/>
            <person name="Jantzen J.R."/>
            <person name="von Schalburg K.R."/>
            <person name="Lemon C."/>
            <person name="Bird N.H."/>
            <person name="Koop B.F."/>
        </authorList>
    </citation>
    <scope>NUCLEOTIDE SEQUENCE</scope>
</reference>
<evidence type="ECO:0000256" key="3">
    <source>
        <dbReference type="ARBA" id="ARBA00023043"/>
    </source>
</evidence>
<evidence type="ECO:0000256" key="2">
    <source>
        <dbReference type="ARBA" id="ARBA00022737"/>
    </source>
</evidence>
<proteinExistence type="inferred from homology"/>
<evidence type="ECO:0000256" key="5">
    <source>
        <dbReference type="SAM" id="MobiDB-lite"/>
    </source>
</evidence>
<keyword evidence="7" id="KW-1185">Reference proteome</keyword>
<dbReference type="Gene3D" id="1.25.40.20">
    <property type="entry name" value="Ankyrin repeat-containing domain"/>
    <property type="match status" value="1"/>
</dbReference>
<reference evidence="6" key="4">
    <citation type="submission" date="2025-09" db="UniProtKB">
        <authorList>
            <consortium name="Ensembl"/>
        </authorList>
    </citation>
    <scope>IDENTIFICATION</scope>
</reference>
<dbReference type="InterPro" id="IPR036770">
    <property type="entry name" value="Ankyrin_rpt-contain_sf"/>
</dbReference>
<evidence type="ECO:0000256" key="1">
    <source>
        <dbReference type="ARBA" id="ARBA00010029"/>
    </source>
</evidence>
<dbReference type="GeneTree" id="ENSGT00390000012355"/>
<dbReference type="PRINTS" id="PR01415">
    <property type="entry name" value="ANKYRIN"/>
</dbReference>
<dbReference type="SMART" id="SM00248">
    <property type="entry name" value="ANK"/>
    <property type="match status" value="3"/>
</dbReference>
<dbReference type="Pfam" id="PF12796">
    <property type="entry name" value="Ank_2"/>
    <property type="match status" value="1"/>
</dbReference>
<name>A0A3P8ZMF7_ESOLU</name>
<keyword evidence="3 4" id="KW-0040">ANK repeat</keyword>
<protein>
    <submittedName>
        <fullName evidence="6">Uncharacterized protein</fullName>
    </submittedName>
</protein>
<evidence type="ECO:0000256" key="4">
    <source>
        <dbReference type="PROSITE-ProRule" id="PRU00023"/>
    </source>
</evidence>
<reference evidence="6" key="2">
    <citation type="submission" date="2020-02" db="EMBL/GenBank/DDBJ databases">
        <title>Esox lucius (northern pike) genome, fEsoLuc1, primary haplotype.</title>
        <authorList>
            <person name="Myers G."/>
            <person name="Karagic N."/>
            <person name="Meyer A."/>
            <person name="Pippel M."/>
            <person name="Reichard M."/>
            <person name="Winkler S."/>
            <person name="Tracey A."/>
            <person name="Sims Y."/>
            <person name="Howe K."/>
            <person name="Rhie A."/>
            <person name="Formenti G."/>
            <person name="Durbin R."/>
            <person name="Fedrigo O."/>
            <person name="Jarvis E.D."/>
        </authorList>
    </citation>
    <scope>NUCLEOTIDE SEQUENCE [LARGE SCALE GENOMIC DNA]</scope>
</reference>
<feature type="repeat" description="ANK" evidence="4">
    <location>
        <begin position="42"/>
        <end position="82"/>
    </location>
</feature>
<accession>A0A3P8ZMF7</accession>
<organism evidence="6 7">
    <name type="scientific">Esox lucius</name>
    <name type="common">Northern pike</name>
    <dbReference type="NCBI Taxonomy" id="8010"/>
    <lineage>
        <taxon>Eukaryota</taxon>
        <taxon>Metazoa</taxon>
        <taxon>Chordata</taxon>
        <taxon>Craniata</taxon>
        <taxon>Vertebrata</taxon>
        <taxon>Euteleostomi</taxon>
        <taxon>Actinopterygii</taxon>
        <taxon>Neopterygii</taxon>
        <taxon>Teleostei</taxon>
        <taxon>Protacanthopterygii</taxon>
        <taxon>Esociformes</taxon>
        <taxon>Esocidae</taxon>
        <taxon>Esox</taxon>
    </lineage>
</organism>
<dbReference type="PROSITE" id="PS50297">
    <property type="entry name" value="ANK_REP_REGION"/>
    <property type="match status" value="1"/>
</dbReference>